<keyword evidence="3" id="KW-1185">Reference proteome</keyword>
<sequence>MTDDVTDQGYRSIFTTAQDGLRLHARDYGERHWTRLPVVCLAGLTRNAIDFHDLALALSNHRHRPRRVVALDYRGRGQSDWDPDWKNYDVRVEVGDVMAQLAALGVEQAVFIGTSRGGLVTMGLAAARPALIRGAVLNDIGPVIEARGLLRIRSYVGKLAPPRTFLEAADLLRRISDARFPALSNDDWETLARGSFLEREGRLEPSYDPALMKPLAALDFEAPLPTVWPLFHGLAHAPILAIRGEHSDLLSPETLDAMEQAHPGLERWIVPGQGHAPLLRDAPTVNRIASFVAAVEDSPRPAAERGDLARA</sequence>
<dbReference type="InterPro" id="IPR000073">
    <property type="entry name" value="AB_hydrolase_1"/>
</dbReference>
<organism evidence="2 3">
    <name type="scientific">Alsobacter soli</name>
    <dbReference type="NCBI Taxonomy" id="2109933"/>
    <lineage>
        <taxon>Bacteria</taxon>
        <taxon>Pseudomonadati</taxon>
        <taxon>Pseudomonadota</taxon>
        <taxon>Alphaproteobacteria</taxon>
        <taxon>Hyphomicrobiales</taxon>
        <taxon>Alsobacteraceae</taxon>
        <taxon>Alsobacter</taxon>
    </lineage>
</organism>
<comment type="caution">
    <text evidence="2">The sequence shown here is derived from an EMBL/GenBank/DDBJ whole genome shotgun (WGS) entry which is preliminary data.</text>
</comment>
<dbReference type="SUPFAM" id="SSF53474">
    <property type="entry name" value="alpha/beta-Hydrolases"/>
    <property type="match status" value="1"/>
</dbReference>
<evidence type="ECO:0000259" key="1">
    <source>
        <dbReference type="Pfam" id="PF00561"/>
    </source>
</evidence>
<dbReference type="InterPro" id="IPR029058">
    <property type="entry name" value="AB_hydrolase_fold"/>
</dbReference>
<keyword evidence="2" id="KW-0378">Hydrolase</keyword>
<protein>
    <submittedName>
        <fullName evidence="2">Alpha/beta hydrolase</fullName>
    </submittedName>
</protein>
<dbReference type="PANTHER" id="PTHR43194:SF2">
    <property type="entry name" value="PEROXISOMAL MEMBRANE PROTEIN LPX1"/>
    <property type="match status" value="1"/>
</dbReference>
<proteinExistence type="predicted"/>
<dbReference type="Pfam" id="PF00561">
    <property type="entry name" value="Abhydrolase_1"/>
    <property type="match status" value="1"/>
</dbReference>
<dbReference type="InterPro" id="IPR050228">
    <property type="entry name" value="Carboxylesterase_BioH"/>
</dbReference>
<gene>
    <name evidence="2" type="ORF">SLNSH_22405</name>
</gene>
<dbReference type="RefSeq" id="WP_106340182.1">
    <property type="nucleotide sequence ID" value="NZ_PVZS01000039.1"/>
</dbReference>
<reference evidence="3" key="1">
    <citation type="submission" date="2018-03" db="EMBL/GenBank/DDBJ databases">
        <authorList>
            <person name="Sun L."/>
            <person name="Liu H."/>
            <person name="Chen W."/>
            <person name="Huang K."/>
            <person name="Liu W."/>
            <person name="Gao X."/>
        </authorList>
    </citation>
    <scope>NUCLEOTIDE SEQUENCE [LARGE SCALE GENOMIC DNA]</scope>
    <source>
        <strain evidence="3">SH9</strain>
    </source>
</reference>
<dbReference type="GO" id="GO:0016787">
    <property type="term" value="F:hydrolase activity"/>
    <property type="evidence" value="ECO:0007669"/>
    <property type="project" value="UniProtKB-KW"/>
</dbReference>
<dbReference type="EMBL" id="PVZS01000039">
    <property type="protein sequence ID" value="PSC02737.1"/>
    <property type="molecule type" value="Genomic_DNA"/>
</dbReference>
<name>A0A2T1HM68_9HYPH</name>
<evidence type="ECO:0000313" key="3">
    <source>
        <dbReference type="Proteomes" id="UP000239772"/>
    </source>
</evidence>
<dbReference type="Proteomes" id="UP000239772">
    <property type="component" value="Unassembled WGS sequence"/>
</dbReference>
<feature type="domain" description="AB hydrolase-1" evidence="1">
    <location>
        <begin position="37"/>
        <end position="279"/>
    </location>
</feature>
<dbReference type="Gene3D" id="3.40.50.1820">
    <property type="entry name" value="alpha/beta hydrolase"/>
    <property type="match status" value="1"/>
</dbReference>
<evidence type="ECO:0000313" key="2">
    <source>
        <dbReference type="EMBL" id="PSC02737.1"/>
    </source>
</evidence>
<accession>A0A2T1HM68</accession>
<dbReference type="PANTHER" id="PTHR43194">
    <property type="entry name" value="HYDROLASE ALPHA/BETA FOLD FAMILY"/>
    <property type="match status" value="1"/>
</dbReference>
<dbReference type="AlphaFoldDB" id="A0A2T1HM68"/>
<dbReference type="OrthoDB" id="9791366at2"/>